<feature type="region of interest" description="Disordered" evidence="3">
    <location>
        <begin position="33"/>
        <end position="66"/>
    </location>
</feature>
<dbReference type="SMART" id="SM00360">
    <property type="entry name" value="RRM"/>
    <property type="match status" value="1"/>
</dbReference>
<feature type="region of interest" description="Disordered" evidence="3">
    <location>
        <begin position="79"/>
        <end position="178"/>
    </location>
</feature>
<dbReference type="PROSITE" id="PS50102">
    <property type="entry name" value="RRM"/>
    <property type="match status" value="1"/>
</dbReference>
<feature type="domain" description="RRM" evidence="4">
    <location>
        <begin position="318"/>
        <end position="395"/>
    </location>
</feature>
<feature type="compositionally biased region" description="Polar residues" evidence="3">
    <location>
        <begin position="136"/>
        <end position="146"/>
    </location>
</feature>
<feature type="region of interest" description="Disordered" evidence="3">
    <location>
        <begin position="271"/>
        <end position="309"/>
    </location>
</feature>
<feature type="compositionally biased region" description="Low complexity" evidence="3">
    <location>
        <begin position="439"/>
        <end position="450"/>
    </location>
</feature>
<feature type="compositionally biased region" description="Polar residues" evidence="3">
    <location>
        <begin position="112"/>
        <end position="124"/>
    </location>
</feature>
<protein>
    <recommendedName>
        <fullName evidence="4">RRM domain-containing protein</fullName>
    </recommendedName>
</protein>
<dbReference type="Gene3D" id="3.30.70.330">
    <property type="match status" value="1"/>
</dbReference>
<dbReference type="EMBL" id="JACKWZ010000046">
    <property type="protein sequence ID" value="KAF9419149.1"/>
    <property type="molecule type" value="Genomic_DNA"/>
</dbReference>
<dbReference type="InterPro" id="IPR012677">
    <property type="entry name" value="Nucleotide-bd_a/b_plait_sf"/>
</dbReference>
<accession>A0A835LCG1</accession>
<evidence type="ECO:0000313" key="5">
    <source>
        <dbReference type="EMBL" id="KAF9419149.1"/>
    </source>
</evidence>
<dbReference type="SUPFAM" id="SSF54928">
    <property type="entry name" value="RNA-binding domain, RBD"/>
    <property type="match status" value="1"/>
</dbReference>
<feature type="compositionally biased region" description="Basic and acidic residues" evidence="3">
    <location>
        <begin position="166"/>
        <end position="176"/>
    </location>
</feature>
<evidence type="ECO:0000256" key="1">
    <source>
        <dbReference type="ARBA" id="ARBA00022884"/>
    </source>
</evidence>
<evidence type="ECO:0000256" key="3">
    <source>
        <dbReference type="SAM" id="MobiDB-lite"/>
    </source>
</evidence>
<keyword evidence="6" id="KW-1185">Reference proteome</keyword>
<feature type="compositionally biased region" description="Polar residues" evidence="3">
    <location>
        <begin position="155"/>
        <end position="165"/>
    </location>
</feature>
<reference evidence="5" key="1">
    <citation type="submission" date="2020-08" db="EMBL/GenBank/DDBJ databases">
        <title>Spodoptera exigua strain:BAW_Kor-Di-RS1 Genome sequencing and assembly.</title>
        <authorList>
            <person name="Kim J."/>
            <person name="Nam H.Y."/>
            <person name="Kwon M."/>
            <person name="Choi J.H."/>
            <person name="Cho S.R."/>
            <person name="Kim G.-H."/>
        </authorList>
    </citation>
    <scope>NUCLEOTIDE SEQUENCE</scope>
    <source>
        <strain evidence="5">BAW_Kor-Di-RS1</strain>
        <tissue evidence="5">Whole-body</tissue>
    </source>
</reference>
<dbReference type="Proteomes" id="UP000648187">
    <property type="component" value="Unassembled WGS sequence"/>
</dbReference>
<organism evidence="5 6">
    <name type="scientific">Spodoptera exigua</name>
    <name type="common">Beet armyworm</name>
    <name type="synonym">Noctua fulgens</name>
    <dbReference type="NCBI Taxonomy" id="7107"/>
    <lineage>
        <taxon>Eukaryota</taxon>
        <taxon>Metazoa</taxon>
        <taxon>Ecdysozoa</taxon>
        <taxon>Arthropoda</taxon>
        <taxon>Hexapoda</taxon>
        <taxon>Insecta</taxon>
        <taxon>Pterygota</taxon>
        <taxon>Neoptera</taxon>
        <taxon>Endopterygota</taxon>
        <taxon>Lepidoptera</taxon>
        <taxon>Glossata</taxon>
        <taxon>Ditrysia</taxon>
        <taxon>Noctuoidea</taxon>
        <taxon>Noctuidae</taxon>
        <taxon>Amphipyrinae</taxon>
        <taxon>Spodoptera</taxon>
    </lineage>
</organism>
<evidence type="ECO:0000259" key="4">
    <source>
        <dbReference type="PROSITE" id="PS50102"/>
    </source>
</evidence>
<dbReference type="GO" id="GO:0003723">
    <property type="term" value="F:RNA binding"/>
    <property type="evidence" value="ECO:0007669"/>
    <property type="project" value="UniProtKB-UniRule"/>
</dbReference>
<name>A0A835LCG1_SPOEX</name>
<dbReference type="Pfam" id="PF00076">
    <property type="entry name" value="RRM_1"/>
    <property type="match status" value="1"/>
</dbReference>
<gene>
    <name evidence="5" type="ORF">HW555_004234</name>
</gene>
<comment type="caution">
    <text evidence="5">The sequence shown here is derived from an EMBL/GenBank/DDBJ whole genome shotgun (WGS) entry which is preliminary data.</text>
</comment>
<dbReference type="InterPro" id="IPR035979">
    <property type="entry name" value="RBD_domain_sf"/>
</dbReference>
<evidence type="ECO:0000313" key="6">
    <source>
        <dbReference type="Proteomes" id="UP000648187"/>
    </source>
</evidence>
<evidence type="ECO:0000256" key="2">
    <source>
        <dbReference type="PROSITE-ProRule" id="PRU00176"/>
    </source>
</evidence>
<keyword evidence="1 2" id="KW-0694">RNA-binding</keyword>
<sequence length="450" mass="50227">MQTTLCYFAKALSVMHHKTTRLQMYIRMEEATKPLQPVNGQKRKRKTKSKFTASQQKNEKFDTSTESAVIPEKKAVSPTKLAKLQGNSVGTKTKGKLENSADSEVSPEKKSVSPTKTAKIQSNPVGKKTKRKLDNSADTATTSEKTAVTPAKVAKTQNNSIGTKSKQNDGKSDGNDRFPILKNQELISKFLKVPMSNNQKGRIRQAIKASLQGTSNTIQPEIIHNKIQSILNESPNPTDSQLRRIRILYNLLKTSLEGKDKKVEFKPKVKVEKDKPEKKEKIKKETEDGLTEKEKEGKNDKGEKKEQVAKKVKGPKRYVVFLGNLPLDIDKDKIMNHFSEMNEHIVDIRIPKAMDGKKSAIAYLELSNEPSYEFALSKHHSMLGNKRINVLYTAPKNGKQSKTSAKGKSAKLIALQKSGKLVGSIPLAKKRSQRRLKMKQAQAKLAAETA</sequence>
<feature type="region of interest" description="Disordered" evidence="3">
    <location>
        <begin position="431"/>
        <end position="450"/>
    </location>
</feature>
<proteinExistence type="predicted"/>
<dbReference type="InterPro" id="IPR000504">
    <property type="entry name" value="RRM_dom"/>
</dbReference>
<dbReference type="AlphaFoldDB" id="A0A835LCG1"/>